<keyword evidence="3" id="KW-1185">Reference proteome</keyword>
<evidence type="ECO:0000256" key="1">
    <source>
        <dbReference type="ARBA" id="ARBA00022729"/>
    </source>
</evidence>
<dbReference type="InterPro" id="IPR014597">
    <property type="entry name" value="ABC_tp_sb"/>
</dbReference>
<evidence type="ECO:0000313" key="2">
    <source>
        <dbReference type="EMBL" id="PHQ26540.1"/>
    </source>
</evidence>
<dbReference type="EMBL" id="NTFI01000001">
    <property type="protein sequence ID" value="PHQ26540.1"/>
    <property type="molecule type" value="Genomic_DNA"/>
</dbReference>
<evidence type="ECO:0000313" key="3">
    <source>
        <dbReference type="Proteomes" id="UP000229044"/>
    </source>
</evidence>
<organism evidence="2 3">
    <name type="scientific">Marinobacter guineae</name>
    <dbReference type="NCBI Taxonomy" id="432303"/>
    <lineage>
        <taxon>Bacteria</taxon>
        <taxon>Pseudomonadati</taxon>
        <taxon>Pseudomonadota</taxon>
        <taxon>Gammaproteobacteria</taxon>
        <taxon>Pseudomonadales</taxon>
        <taxon>Marinobacteraceae</taxon>
        <taxon>Marinobacter</taxon>
    </lineage>
</organism>
<gene>
    <name evidence="2" type="ORF">CLH62_02800</name>
</gene>
<comment type="caution">
    <text evidence="2">The sequence shown here is derived from an EMBL/GenBank/DDBJ whole genome shotgun (WGS) entry which is preliminary data.</text>
</comment>
<dbReference type="GO" id="GO:0022857">
    <property type="term" value="F:transmembrane transporter activity"/>
    <property type="evidence" value="ECO:0007669"/>
    <property type="project" value="InterPro"/>
</dbReference>
<dbReference type="PIRSF" id="PIRSF035859">
    <property type="entry name" value="ABC_tp_sb"/>
    <property type="match status" value="1"/>
</dbReference>
<dbReference type="InterPro" id="IPR050490">
    <property type="entry name" value="Bact_solute-bd_prot1"/>
</dbReference>
<name>A0A2G1VIW4_9GAMM</name>
<proteinExistence type="predicted"/>
<dbReference type="Gene3D" id="3.40.190.10">
    <property type="entry name" value="Periplasmic binding protein-like II"/>
    <property type="match status" value="2"/>
</dbReference>
<dbReference type="SUPFAM" id="SSF53850">
    <property type="entry name" value="Periplasmic binding protein-like II"/>
    <property type="match status" value="1"/>
</dbReference>
<dbReference type="AlphaFoldDB" id="A0A2G1VIW4"/>
<accession>A0A2G1VIW4</accession>
<dbReference type="PANTHER" id="PTHR43649">
    <property type="entry name" value="ARABINOSE-BINDING PROTEIN-RELATED"/>
    <property type="match status" value="1"/>
</dbReference>
<dbReference type="OrthoDB" id="9812682at2"/>
<dbReference type="Proteomes" id="UP000229044">
    <property type="component" value="Unassembled WGS sequence"/>
</dbReference>
<dbReference type="PANTHER" id="PTHR43649:SF33">
    <property type="entry name" value="POLYGALACTURONAN_RHAMNOGALACTURONAN-BINDING PROTEIN YTCQ"/>
    <property type="match status" value="1"/>
</dbReference>
<protein>
    <submittedName>
        <fullName evidence="2">ABC transporter substrate-binding protein</fullName>
    </submittedName>
</protein>
<reference evidence="2 3" key="1">
    <citation type="submission" date="2017-09" db="EMBL/GenBank/DDBJ databases">
        <title>The draft genome sequences of Marinobacter guineae M3B.</title>
        <authorList>
            <person name="Cao J."/>
        </authorList>
    </citation>
    <scope>NUCLEOTIDE SEQUENCE [LARGE SCALE GENOMIC DNA]</scope>
    <source>
        <strain evidence="2 3">M3B</strain>
    </source>
</reference>
<sequence length="594" mass="66828">MYEKQQKKETIMKTFLLFIGLMLVISRPAIAGPLFDALSDEKRSLIRALIQDHFPDSTLSEDEQAEELAWFARAAMELKGTEISVLSEQLPTHDYEARVLAPAFSKLTKIPVTHDRKPEGEVIRQINLQRIMAAKGRYDAFVNDSDMIGTHSRSGWALALSDYMEGAGKAFTLPTLALEDFIGLEFVTGPDGKIYQLPDQQFANLYWFRYDWFQRPELRAQFRERYGYELGVPVNWSAYEDIAEFFTVHVREIDGERVYGHMDYGKRDPSLGWRFTDAWFSMAGAGDRGIPNGLPVDEWGIRMEGCHPVGSSVSRGGATNSPAAVYALEKYIDWLQRFAPPEAADMTFSEAGPVPAKGQIAQQIFWYTAFTSDMTKEGLPVVNEDGTPKWRMAPSPRGAYWQRGMKLGYQDVGAWTIPRAMGAEQQKAAWLYAQFTVSRTVSLQKTLYGLTPIRLSDLESPQMQQKAPALGGLVEFYRSPARTAWSPTGVNVPDYPRLAKLWWPNIADAVTGKVSPQQALNNLAAAQDRTLSVIERNFLAGDCGPRMADEQQLKGGEWWLAQPGAPKPRLSNEKPQGKTIRYEDLLRQWDIAGN</sequence>
<keyword evidence="1" id="KW-0732">Signal</keyword>